<comment type="caution">
    <text evidence="4">The sequence shown here is derived from an EMBL/GenBank/DDBJ whole genome shotgun (WGS) entry which is preliminary data.</text>
</comment>
<evidence type="ECO:0000259" key="3">
    <source>
        <dbReference type="Pfam" id="PF04428"/>
    </source>
</evidence>
<dbReference type="GO" id="GO:0004103">
    <property type="term" value="F:choline kinase activity"/>
    <property type="evidence" value="ECO:0007669"/>
    <property type="project" value="TreeGrafter"/>
</dbReference>
<sequence length="617" mass="69309">MPSHEDRQNADPDSPPITRTSLDSAAARKPLSSSASSPAPAPDAPPIKQYRAPIAKVTARPPSFPNQMSSSTVVTQSSGSSIKLDASSAIEDDNMAKSDKPDDDAQPNLLQQVYDWLEHEKSRRKVSKARRAEATASQASEDEDRPVEGTSSSGSSFSLDKLEKILLQYGDVEAPVPGVESFLDNSKTLAYPSSSAADDDIAAADSNPKRAKDREAWLIFKTDILRLTHTLQLRGWRKLSMDAAQDMEVIRLSGALTNAVYVVKPPKTTPASKTENGHAPLKSTKPPPKLLLRVYGPQVDHLIDREKELQILRRLGRRNIGPRVLGTFKNGRFEEFFEARTLTPKDLRIPETAKQIAKRMRELHDGMELLEEEREGGPVVFSNWDKWVDRCSQVGAWLDKEVTIPVSDAKAAADPWRRRGYVCGTPWNQFRKTVERYREWIIANYGGMDEIKRQLVFAHNDTEWCYNYHDEEKSWACNTRLYPTPEEQRRFIKTYVNHRPALGGGVNSPLATPSLRAGGGSSVTPFTLDDCSSTWQQAEKAAEEEVDAEVRNLLGQTRMWLPPVDVDVDEEDGFDYLAYAQDRAMFFWSDILALGLIDPEELPKPMVEHLRTRMIEY</sequence>
<dbReference type="GO" id="GO:0004305">
    <property type="term" value="F:ethanolamine kinase activity"/>
    <property type="evidence" value="ECO:0007669"/>
    <property type="project" value="TreeGrafter"/>
</dbReference>
<reference evidence="4" key="1">
    <citation type="submission" date="2022-11" db="EMBL/GenBank/DDBJ databases">
        <authorList>
            <person name="Petersen C."/>
        </authorList>
    </citation>
    <scope>NUCLEOTIDE SEQUENCE</scope>
    <source>
        <strain evidence="4">IBT 19713</strain>
    </source>
</reference>
<comment type="similarity">
    <text evidence="1">Belongs to the choline/ethanolamine kinase family.</text>
</comment>
<evidence type="ECO:0000313" key="4">
    <source>
        <dbReference type="EMBL" id="KAJ5226300.1"/>
    </source>
</evidence>
<feature type="compositionally biased region" description="Basic and acidic residues" evidence="2">
    <location>
        <begin position="1"/>
        <end position="10"/>
    </location>
</feature>
<dbReference type="GO" id="GO:0006646">
    <property type="term" value="P:phosphatidylethanolamine biosynthetic process"/>
    <property type="evidence" value="ECO:0007669"/>
    <property type="project" value="TreeGrafter"/>
</dbReference>
<dbReference type="OrthoDB" id="10267235at2759"/>
<proteinExistence type="inferred from homology"/>
<evidence type="ECO:0000256" key="1">
    <source>
        <dbReference type="ARBA" id="ARBA00038211"/>
    </source>
</evidence>
<dbReference type="SUPFAM" id="SSF56112">
    <property type="entry name" value="Protein kinase-like (PK-like)"/>
    <property type="match status" value="1"/>
</dbReference>
<gene>
    <name evidence="4" type="ORF">N7468_007525</name>
</gene>
<dbReference type="Proteomes" id="UP001150941">
    <property type="component" value="Unassembled WGS sequence"/>
</dbReference>
<feature type="region of interest" description="Disordered" evidence="2">
    <location>
        <begin position="267"/>
        <end position="287"/>
    </location>
</feature>
<dbReference type="GO" id="GO:0005737">
    <property type="term" value="C:cytoplasm"/>
    <property type="evidence" value="ECO:0007669"/>
    <property type="project" value="TreeGrafter"/>
</dbReference>
<evidence type="ECO:0000313" key="5">
    <source>
        <dbReference type="Proteomes" id="UP001150941"/>
    </source>
</evidence>
<accession>A0A9W9NUH6</accession>
<dbReference type="Gene3D" id="3.90.1200.10">
    <property type="match status" value="2"/>
</dbReference>
<dbReference type="GeneID" id="83204124"/>
<dbReference type="InterPro" id="IPR011009">
    <property type="entry name" value="Kinase-like_dom_sf"/>
</dbReference>
<dbReference type="PANTHER" id="PTHR22603">
    <property type="entry name" value="CHOLINE/ETHANOALAMINE KINASE"/>
    <property type="match status" value="1"/>
</dbReference>
<dbReference type="AlphaFoldDB" id="A0A9W9NUH6"/>
<dbReference type="RefSeq" id="XP_058329711.1">
    <property type="nucleotide sequence ID" value="XM_058476821.1"/>
</dbReference>
<feature type="region of interest" description="Disordered" evidence="2">
    <location>
        <begin position="1"/>
        <end position="155"/>
    </location>
</feature>
<dbReference type="Pfam" id="PF04428">
    <property type="entry name" value="Choline_kin_N"/>
    <property type="match status" value="1"/>
</dbReference>
<dbReference type="EMBL" id="JAPQKS010000005">
    <property type="protein sequence ID" value="KAJ5226300.1"/>
    <property type="molecule type" value="Genomic_DNA"/>
</dbReference>
<protein>
    <recommendedName>
        <fullName evidence="3">Choline kinase N-terminal domain-containing protein</fullName>
    </recommendedName>
</protein>
<dbReference type="Pfam" id="PF01633">
    <property type="entry name" value="Choline_kinase"/>
    <property type="match status" value="1"/>
</dbReference>
<feature type="domain" description="Choline kinase N-terminal" evidence="3">
    <location>
        <begin position="168"/>
        <end position="238"/>
    </location>
</feature>
<keyword evidence="5" id="KW-1185">Reference proteome</keyword>
<reference evidence="4" key="2">
    <citation type="journal article" date="2023" name="IMA Fungus">
        <title>Comparative genomic study of the Penicillium genus elucidates a diverse pangenome and 15 lateral gene transfer events.</title>
        <authorList>
            <person name="Petersen C."/>
            <person name="Sorensen T."/>
            <person name="Nielsen M.R."/>
            <person name="Sondergaard T.E."/>
            <person name="Sorensen J.L."/>
            <person name="Fitzpatrick D.A."/>
            <person name="Frisvad J.C."/>
            <person name="Nielsen K.L."/>
        </authorList>
    </citation>
    <scope>NUCLEOTIDE SEQUENCE</scope>
    <source>
        <strain evidence="4">IBT 19713</strain>
    </source>
</reference>
<feature type="compositionally biased region" description="Low complexity" evidence="2">
    <location>
        <begin position="69"/>
        <end position="81"/>
    </location>
</feature>
<evidence type="ECO:0000256" key="2">
    <source>
        <dbReference type="SAM" id="MobiDB-lite"/>
    </source>
</evidence>
<feature type="compositionally biased region" description="Low complexity" evidence="2">
    <location>
        <begin position="24"/>
        <end position="38"/>
    </location>
</feature>
<name>A0A9W9NUH6_9EURO</name>
<dbReference type="PANTHER" id="PTHR22603:SF93">
    <property type="entry name" value="RE24176P"/>
    <property type="match status" value="1"/>
</dbReference>
<dbReference type="InterPro" id="IPR007521">
    <property type="entry name" value="Choline_kin_N"/>
</dbReference>
<organism evidence="4 5">
    <name type="scientific">Penicillium chermesinum</name>
    <dbReference type="NCBI Taxonomy" id="63820"/>
    <lineage>
        <taxon>Eukaryota</taxon>
        <taxon>Fungi</taxon>
        <taxon>Dikarya</taxon>
        <taxon>Ascomycota</taxon>
        <taxon>Pezizomycotina</taxon>
        <taxon>Eurotiomycetes</taxon>
        <taxon>Eurotiomycetidae</taxon>
        <taxon>Eurotiales</taxon>
        <taxon>Aspergillaceae</taxon>
        <taxon>Penicillium</taxon>
    </lineage>
</organism>
<dbReference type="Gene3D" id="3.30.200.20">
    <property type="entry name" value="Phosphorylase Kinase, domain 1"/>
    <property type="match status" value="1"/>
</dbReference>